<dbReference type="RefSeq" id="WP_153713323.1">
    <property type="nucleotide sequence ID" value="NZ_CP045871.1"/>
</dbReference>
<evidence type="ECO:0000313" key="4">
    <source>
        <dbReference type="EMBL" id="QGG79819.1"/>
    </source>
</evidence>
<dbReference type="NCBIfam" id="NF038402">
    <property type="entry name" value="TroA_like"/>
    <property type="match status" value="1"/>
</dbReference>
<dbReference type="PROSITE" id="PS50983">
    <property type="entry name" value="FE_B12_PBP"/>
    <property type="match status" value="1"/>
</dbReference>
<dbReference type="Proteomes" id="UP000388235">
    <property type="component" value="Chromosome"/>
</dbReference>
<keyword evidence="5" id="KW-1185">Reference proteome</keyword>
<proteinExistence type="predicted"/>
<dbReference type="InterPro" id="IPR054828">
    <property type="entry name" value="Vit_B12_bind_prot"/>
</dbReference>
<dbReference type="InterPro" id="IPR050902">
    <property type="entry name" value="ABC_Transporter_SBP"/>
</dbReference>
<evidence type="ECO:0000259" key="3">
    <source>
        <dbReference type="PROSITE" id="PS50983"/>
    </source>
</evidence>
<feature type="domain" description="Fe/B12 periplasmic-binding" evidence="3">
    <location>
        <begin position="26"/>
        <end position="265"/>
    </location>
</feature>
<dbReference type="PANTHER" id="PTHR30535:SF34">
    <property type="entry name" value="MOLYBDATE-BINDING PROTEIN MOLA"/>
    <property type="match status" value="1"/>
</dbReference>
<dbReference type="PANTHER" id="PTHR30535">
    <property type="entry name" value="VITAMIN B12-BINDING PROTEIN"/>
    <property type="match status" value="1"/>
</dbReference>
<dbReference type="EMBL" id="CP045871">
    <property type="protein sequence ID" value="QGG79819.1"/>
    <property type="molecule type" value="Genomic_DNA"/>
</dbReference>
<name>A0A5Q2Q6G5_9GAMM</name>
<evidence type="ECO:0000256" key="2">
    <source>
        <dbReference type="SAM" id="SignalP"/>
    </source>
</evidence>
<sequence>MTRLFTALKTALLLTLSASIQAQELRLITLTPALTESVKALGRGDWLVATDQASDAGLPIVGDYQRINIEAIVGLNPTHVLAWEDSTPPDLAAKLDAFGIQLWVSQTQTLDQIAAGLVELGELVSAPPKHAAQFGQALKAIGERYQDRTPVTAVWLVWDQPLMVVGGRGYQADALRLCGAVSPYSDLPLAAATVAPESLIGSGAQLLIASDRAQYRRFESWHNIPAIARDQWFQPSGDALSKPGPGLVSGIQALCDAVDNARKARKAL</sequence>
<evidence type="ECO:0000256" key="1">
    <source>
        <dbReference type="ARBA" id="ARBA00022729"/>
    </source>
</evidence>
<dbReference type="GO" id="GO:0071281">
    <property type="term" value="P:cellular response to iron ion"/>
    <property type="evidence" value="ECO:0007669"/>
    <property type="project" value="TreeGrafter"/>
</dbReference>
<keyword evidence="1 2" id="KW-0732">Signal</keyword>
<dbReference type="AlphaFoldDB" id="A0A5Q2Q6G5"/>
<feature type="signal peptide" evidence="2">
    <location>
        <begin position="1"/>
        <end position="22"/>
    </location>
</feature>
<accession>A0A5Q2Q6G5</accession>
<dbReference type="Pfam" id="PF01497">
    <property type="entry name" value="Peripla_BP_2"/>
    <property type="match status" value="1"/>
</dbReference>
<dbReference type="KEGG" id="llp:GH975_04215"/>
<dbReference type="OrthoDB" id="6495095at2"/>
<reference evidence="4 5" key="1">
    <citation type="submission" date="2019-11" db="EMBL/GenBank/DDBJ databases">
        <authorList>
            <person name="Khan S.A."/>
            <person name="Jeon C.O."/>
            <person name="Chun B.H."/>
        </authorList>
    </citation>
    <scope>NUCLEOTIDE SEQUENCE [LARGE SCALE GENOMIC DNA]</scope>
    <source>
        <strain evidence="4 5">IMCC 1097</strain>
    </source>
</reference>
<dbReference type="Gene3D" id="3.40.50.1980">
    <property type="entry name" value="Nitrogenase molybdenum iron protein domain"/>
    <property type="match status" value="2"/>
</dbReference>
<organism evidence="4 5">
    <name type="scientific">Litorivicinus lipolyticus</name>
    <dbReference type="NCBI Taxonomy" id="418701"/>
    <lineage>
        <taxon>Bacteria</taxon>
        <taxon>Pseudomonadati</taxon>
        <taxon>Pseudomonadota</taxon>
        <taxon>Gammaproteobacteria</taxon>
        <taxon>Oceanospirillales</taxon>
        <taxon>Litorivicinaceae</taxon>
        <taxon>Litorivicinus</taxon>
    </lineage>
</organism>
<feature type="chain" id="PRO_5024372884" evidence="2">
    <location>
        <begin position="23"/>
        <end position="268"/>
    </location>
</feature>
<dbReference type="SUPFAM" id="SSF53807">
    <property type="entry name" value="Helical backbone' metal receptor"/>
    <property type="match status" value="1"/>
</dbReference>
<gene>
    <name evidence="4" type="ORF">GH975_04215</name>
</gene>
<dbReference type="InterPro" id="IPR002491">
    <property type="entry name" value="ABC_transptr_periplasmic_BD"/>
</dbReference>
<evidence type="ECO:0000313" key="5">
    <source>
        <dbReference type="Proteomes" id="UP000388235"/>
    </source>
</evidence>
<protein>
    <submittedName>
        <fullName evidence="4">ABC transporter substrate-binding protein</fullName>
    </submittedName>
</protein>